<evidence type="ECO:0000313" key="1">
    <source>
        <dbReference type="EMBL" id="SUB33312.1"/>
    </source>
</evidence>
<reference evidence="1 2" key="1">
    <citation type="submission" date="2018-06" db="EMBL/GenBank/DDBJ databases">
        <authorList>
            <consortium name="Pathogen Informatics"/>
            <person name="Doyle S."/>
        </authorList>
    </citation>
    <scope>NUCLEOTIDE SEQUENCE [LARGE SCALE GENOMIC DNA]</scope>
    <source>
        <strain evidence="1 2">NCTC10699</strain>
    </source>
</reference>
<proteinExistence type="predicted"/>
<evidence type="ECO:0000313" key="2">
    <source>
        <dbReference type="Proteomes" id="UP000254280"/>
    </source>
</evidence>
<protein>
    <submittedName>
        <fullName evidence="1">Uncharacterized protein</fullName>
    </submittedName>
</protein>
<dbReference type="Proteomes" id="UP000254280">
    <property type="component" value="Unassembled WGS sequence"/>
</dbReference>
<keyword evidence="2" id="KW-1185">Reference proteome</keyword>
<name>A0A379B4C3_9PAST</name>
<organism evidence="1 2">
    <name type="scientific">[Pasteurella] mairii</name>
    <dbReference type="NCBI Taxonomy" id="757"/>
    <lineage>
        <taxon>Bacteria</taxon>
        <taxon>Pseudomonadati</taxon>
        <taxon>Pseudomonadota</taxon>
        <taxon>Gammaproteobacteria</taxon>
        <taxon>Pasteurellales</taxon>
        <taxon>Pasteurellaceae</taxon>
    </lineage>
</organism>
<dbReference type="AlphaFoldDB" id="A0A379B4C3"/>
<sequence>MKKFLDVITKFTQTKSDDERSVLFSLLPEDILAHKKFYDEEMFINSSRHTFYILTSLFIDWINQLDEQYPKQRHFLYELQDLFEYIDDDISIDEQSEVIEKTKVILKQYQ</sequence>
<accession>A0A379B4C3</accession>
<dbReference type="EMBL" id="UGSS01000002">
    <property type="protein sequence ID" value="SUB33312.1"/>
    <property type="molecule type" value="Genomic_DNA"/>
</dbReference>
<gene>
    <name evidence="1" type="ORF">NCTC10699_00925</name>
</gene>